<dbReference type="EMBL" id="JACIVC010000046">
    <property type="protein sequence ID" value="MBB1069137.1"/>
    <property type="molecule type" value="Genomic_DNA"/>
</dbReference>
<dbReference type="AlphaFoldDB" id="A0A7W3TQP3"/>
<evidence type="ECO:0000313" key="1">
    <source>
        <dbReference type="EMBL" id="MBB1069137.1"/>
    </source>
</evidence>
<protein>
    <submittedName>
        <fullName evidence="1">Uncharacterized protein</fullName>
    </submittedName>
</protein>
<reference evidence="1 2" key="1">
    <citation type="submission" date="2020-07" db="EMBL/GenBank/DDBJ databases">
        <title>Description of Limosilactobacillus balticus sp. nov., Limosilactobacillus agrestis sp. nov., Limosilactobacillus albertensis sp. nov., Limosilactobacillus rudii sp. nov., Limosilactobacillus fastidiosus sp. nov., five novel Limosilactobacillus species isolated from the vertebrate gastrointestinal tract, and proposal of 6 subspecies of Limosilactobacillus reuteri adapted to the gastrointestinal tract of specific vertebrate hosts.</title>
        <authorList>
            <person name="Li F."/>
            <person name="Cheng C."/>
            <person name="Zheng J."/>
            <person name="Quevedo R.M."/>
            <person name="Li J."/>
            <person name="Roos S."/>
            <person name="Gaenzle M.G."/>
            <person name="Walter J."/>
        </authorList>
    </citation>
    <scope>NUCLEOTIDE SEQUENCE [LARGE SCALE GENOMIC DNA]</scope>
    <source>
        <strain evidence="1 2">RRLNB_1_1</strain>
    </source>
</reference>
<comment type="caution">
    <text evidence="1">The sequence shown here is derived from an EMBL/GenBank/DDBJ whole genome shotgun (WGS) entry which is preliminary data.</text>
</comment>
<evidence type="ECO:0000313" key="2">
    <source>
        <dbReference type="Proteomes" id="UP000518316"/>
    </source>
</evidence>
<gene>
    <name evidence="1" type="ORF">H5S40_03055</name>
</gene>
<dbReference type="Proteomes" id="UP000518316">
    <property type="component" value="Unassembled WGS sequence"/>
</dbReference>
<organism evidence="1 2">
    <name type="scientific">Limosilactobacillus albertensis</name>
    <dbReference type="NCBI Taxonomy" id="2759752"/>
    <lineage>
        <taxon>Bacteria</taxon>
        <taxon>Bacillati</taxon>
        <taxon>Bacillota</taxon>
        <taxon>Bacilli</taxon>
        <taxon>Lactobacillales</taxon>
        <taxon>Lactobacillaceae</taxon>
        <taxon>Limosilactobacillus</taxon>
    </lineage>
</organism>
<proteinExistence type="predicted"/>
<keyword evidence="2" id="KW-1185">Reference proteome</keyword>
<dbReference type="RefSeq" id="WP_182597804.1">
    <property type="nucleotide sequence ID" value="NZ_JACIVC010000046.1"/>
</dbReference>
<name>A0A7W3TQP3_9LACO</name>
<sequence>MKQTEIHLVTIPNNPNRFNCEVTGNTDDLAKMLVAGLTYHPELLKKTFKGILEKVYGGKE</sequence>
<accession>A0A7W3TQP3</accession>